<dbReference type="SUPFAM" id="SSF51338">
    <property type="entry name" value="Composite domain of metallo-dependent hydrolases"/>
    <property type="match status" value="1"/>
</dbReference>
<keyword evidence="1 4" id="KW-0862">Zinc</keyword>
<feature type="binding site" evidence="4">
    <location>
        <position position="286"/>
    </location>
    <ligand>
        <name>Zn(2+)</name>
        <dbReference type="ChEBI" id="CHEBI:29105"/>
        <label>1</label>
        <note>catalytic</note>
    </ligand>
</feature>
<dbReference type="InterPro" id="IPR011059">
    <property type="entry name" value="Metal-dep_hydrolase_composite"/>
</dbReference>
<organism evidence="6 7">
    <name type="scientific">Caldanaerobius fijiensis DSM 17918</name>
    <dbReference type="NCBI Taxonomy" id="1121256"/>
    <lineage>
        <taxon>Bacteria</taxon>
        <taxon>Bacillati</taxon>
        <taxon>Bacillota</taxon>
        <taxon>Clostridia</taxon>
        <taxon>Thermoanaerobacterales</taxon>
        <taxon>Thermoanaerobacteraceae</taxon>
        <taxon>Caldanaerobius</taxon>
    </lineage>
</organism>
<dbReference type="InterPro" id="IPR032466">
    <property type="entry name" value="Metal_Hydrolase"/>
</dbReference>
<evidence type="ECO:0000256" key="4">
    <source>
        <dbReference type="PIRSR" id="PIRSR001238-3"/>
    </source>
</evidence>
<evidence type="ECO:0000313" key="7">
    <source>
        <dbReference type="Proteomes" id="UP000184088"/>
    </source>
</evidence>
<protein>
    <recommendedName>
        <fullName evidence="1">Isoaspartyl dipeptidase</fullName>
        <ecNumber evidence="1">3.4.19.-</ecNumber>
    </recommendedName>
</protein>
<feature type="binding site" evidence="4">
    <location>
        <position position="225"/>
    </location>
    <ligand>
        <name>Zn(2+)</name>
        <dbReference type="ChEBI" id="CHEBI:29105"/>
        <label>2</label>
        <note>catalytic</note>
    </ligand>
</feature>
<dbReference type="InterPro" id="IPR010229">
    <property type="entry name" value="Pept_M38_dipep"/>
</dbReference>
<feature type="binding site" evidence="3">
    <location>
        <position position="131"/>
    </location>
    <ligand>
        <name>substrate</name>
    </ligand>
</feature>
<evidence type="ECO:0000313" key="6">
    <source>
        <dbReference type="EMBL" id="SHF12828.1"/>
    </source>
</evidence>
<dbReference type="GO" id="GO:0016810">
    <property type="term" value="F:hydrolase activity, acting on carbon-nitrogen (but not peptide) bonds"/>
    <property type="evidence" value="ECO:0007669"/>
    <property type="project" value="InterPro"/>
</dbReference>
<feature type="binding site" evidence="3">
    <location>
        <position position="100"/>
    </location>
    <ligand>
        <name>substrate</name>
    </ligand>
</feature>
<dbReference type="NCBIfam" id="TIGR01975">
    <property type="entry name" value="isoAsp_dipep"/>
    <property type="match status" value="1"/>
</dbReference>
<dbReference type="PANTHER" id="PTHR11647">
    <property type="entry name" value="HYDRANTOINASE/DIHYDROPYRIMIDINASE FAMILY MEMBER"/>
    <property type="match status" value="1"/>
</dbReference>
<proteinExistence type="inferred from homology"/>
<evidence type="ECO:0000259" key="5">
    <source>
        <dbReference type="Pfam" id="PF01979"/>
    </source>
</evidence>
<keyword evidence="1" id="KW-0482">Metalloprotease</keyword>
<evidence type="ECO:0000256" key="2">
    <source>
        <dbReference type="PIRSR" id="PIRSR001238-1"/>
    </source>
</evidence>
<dbReference type="InterPro" id="IPR006680">
    <property type="entry name" value="Amidohydro-rel"/>
</dbReference>
<dbReference type="EMBL" id="FQVH01000012">
    <property type="protein sequence ID" value="SHF12828.1"/>
    <property type="molecule type" value="Genomic_DNA"/>
</dbReference>
<feature type="binding site" evidence="4">
    <location>
        <position position="196"/>
    </location>
    <ligand>
        <name>Zn(2+)</name>
        <dbReference type="ChEBI" id="CHEBI:29105"/>
        <label>2</label>
        <note>catalytic</note>
    </ligand>
</feature>
<dbReference type="Gene3D" id="3.20.20.140">
    <property type="entry name" value="Metal-dependent hydrolases"/>
    <property type="match status" value="1"/>
</dbReference>
<feature type="binding site" evidence="3">
    <location>
        <position position="228"/>
    </location>
    <ligand>
        <name>substrate</name>
    </ligand>
</feature>
<comment type="PTM">
    <text evidence="1">Carboxylation allows a single lysine to coordinate two zinc ions.</text>
</comment>
<reference evidence="6 7" key="1">
    <citation type="submission" date="2016-11" db="EMBL/GenBank/DDBJ databases">
        <authorList>
            <person name="Jaros S."/>
            <person name="Januszkiewicz K."/>
            <person name="Wedrychowicz H."/>
        </authorList>
    </citation>
    <scope>NUCLEOTIDE SEQUENCE [LARGE SCALE GENOMIC DNA]</scope>
    <source>
        <strain evidence="6 7">DSM 17918</strain>
    </source>
</reference>
<sequence length="394" mass="42536">MFKLLKNAEVYAPEYLGKKDILLFGEKIAKIGDNITIPEGFLECETVDFMGKILVPGFIDQHVHIIGGGGEGGFSTRTPEIHPGHIVTAGITTVVGLLGTDGTTRHMSSLLAKARALEEEGITAYIYTGSYQVPARSLTENPRNDIILIDKVLGIGEIAVSDHRSAQPTVDDLLKLASEARVGGLLSGKAGVLHMHIGDGKRKLSQLFEMLEVSEIPITQYVPTHLNRNKALFSDGIKFALMGGIVDITASINLKGEDRDAINPSEAIRLMLESGVNIDNITMSSDGNGSTPMFDDSGKLVGIGIGSLNTLHKAFQDAVLREKVPLELALRTITSNVARVLKLNNKGVIKAGCDADIVVLNKGDLEIDTVMARGQWMIKERQVLKSFTFTHQAT</sequence>
<dbReference type="PIRSF" id="PIRSF001238">
    <property type="entry name" value="IadA"/>
    <property type="match status" value="1"/>
</dbReference>
<keyword evidence="1" id="KW-0645">Protease</keyword>
<dbReference type="GO" id="GO:0006508">
    <property type="term" value="P:proteolysis"/>
    <property type="evidence" value="ECO:0007669"/>
    <property type="project" value="UniProtKB-KW"/>
</dbReference>
<comment type="cofactor">
    <cofactor evidence="1 4">
        <name>Zn(2+)</name>
        <dbReference type="ChEBI" id="CHEBI:29105"/>
    </cofactor>
    <text evidence="1 4">Binds 2 Zn(2+) ions per subunit.</text>
</comment>
<feature type="binding site" evidence="4">
    <location>
        <position position="64"/>
    </location>
    <ligand>
        <name>Zn(2+)</name>
        <dbReference type="ChEBI" id="CHEBI:29105"/>
        <label>1</label>
        <note>catalytic</note>
    </ligand>
</feature>
<feature type="active site" description="Proton acceptor" evidence="2">
    <location>
        <position position="286"/>
    </location>
</feature>
<comment type="similarity">
    <text evidence="1">Belongs to the peptidase M38 family.</text>
</comment>
<keyword evidence="7" id="KW-1185">Reference proteome</keyword>
<keyword evidence="1" id="KW-0378">Hydrolase</keyword>
<dbReference type="OrthoDB" id="9775607at2"/>
<gene>
    <name evidence="6" type="ORF">SAMN02746089_01348</name>
</gene>
<dbReference type="Proteomes" id="UP000184088">
    <property type="component" value="Unassembled WGS sequence"/>
</dbReference>
<dbReference type="STRING" id="1121256.SAMN02746089_01348"/>
<keyword evidence="1 4" id="KW-0479">Metal-binding</keyword>
<dbReference type="PANTHER" id="PTHR11647:SF1">
    <property type="entry name" value="COLLAPSIN RESPONSE MEDIATOR PROTEIN"/>
    <property type="match status" value="1"/>
</dbReference>
<dbReference type="GO" id="GO:0005737">
    <property type="term" value="C:cytoplasm"/>
    <property type="evidence" value="ECO:0007669"/>
    <property type="project" value="UniProtKB-SubCell"/>
</dbReference>
<feature type="binding site" evidence="3">
    <location>
        <position position="164"/>
    </location>
    <ligand>
        <name>substrate</name>
    </ligand>
</feature>
<comment type="subcellular location">
    <subcellularLocation>
        <location evidence="1">Cytoplasm</location>
    </subcellularLocation>
</comment>
<evidence type="ECO:0000256" key="3">
    <source>
        <dbReference type="PIRSR" id="PIRSR001238-2"/>
    </source>
</evidence>
<dbReference type="Gene3D" id="2.30.40.10">
    <property type="entry name" value="Urease, subunit C, domain 1"/>
    <property type="match status" value="1"/>
</dbReference>
<name>A0A1M4Z4E9_9THEO</name>
<feature type="binding site" evidence="3">
    <location>
        <begin position="69"/>
        <end position="71"/>
    </location>
    <ligand>
        <name>substrate</name>
    </ligand>
</feature>
<dbReference type="GO" id="GO:0008798">
    <property type="term" value="F:beta-aspartyl-peptidase activity"/>
    <property type="evidence" value="ECO:0007669"/>
    <property type="project" value="InterPro"/>
</dbReference>
<dbReference type="RefSeq" id="WP_073343121.1">
    <property type="nucleotide sequence ID" value="NZ_FQVH01000012.1"/>
</dbReference>
<comment type="function">
    <text evidence="1">Catalyzes the hydrolytic cleavage of a subset of L-isoaspartyl (L-beta-aspartyl) dipeptides. Used to degrade proteins damaged by L-isoaspartyl residues formation.</text>
</comment>
<dbReference type="EC" id="3.4.19.-" evidence="1"/>
<dbReference type="SUPFAM" id="SSF51556">
    <property type="entry name" value="Metallo-dependent hydrolases"/>
    <property type="match status" value="1"/>
</dbReference>
<feature type="domain" description="Amidohydrolase-related" evidence="5">
    <location>
        <begin position="53"/>
        <end position="376"/>
    </location>
</feature>
<dbReference type="Pfam" id="PF01979">
    <property type="entry name" value="Amidohydro_1"/>
    <property type="match status" value="1"/>
</dbReference>
<dbReference type="GO" id="GO:0046872">
    <property type="term" value="F:metal ion binding"/>
    <property type="evidence" value="ECO:0007669"/>
    <property type="project" value="UniProtKB-KW"/>
</dbReference>
<dbReference type="AlphaFoldDB" id="A0A1M4Z4E9"/>
<evidence type="ECO:0000256" key="1">
    <source>
        <dbReference type="PIRNR" id="PIRNR001238"/>
    </source>
</evidence>
<feature type="binding site" evidence="4">
    <location>
        <position position="62"/>
    </location>
    <ligand>
        <name>Zn(2+)</name>
        <dbReference type="ChEBI" id="CHEBI:29105"/>
        <label>1</label>
        <note>catalytic</note>
    </ligand>
</feature>
<feature type="binding site" evidence="3">
    <location>
        <position position="290"/>
    </location>
    <ligand>
        <name>substrate</name>
    </ligand>
</feature>
<dbReference type="InterPro" id="IPR050378">
    <property type="entry name" value="Metallo-dep_Hydrolases_sf"/>
</dbReference>
<dbReference type="GO" id="GO:0008237">
    <property type="term" value="F:metallopeptidase activity"/>
    <property type="evidence" value="ECO:0007669"/>
    <property type="project" value="UniProtKB-KW"/>
</dbReference>
<accession>A0A1M4Z4E9</accession>